<gene>
    <name evidence="2" type="ORF">DYB36_008971</name>
</gene>
<comment type="caution">
    <text evidence="2">The sequence shown here is derived from an EMBL/GenBank/DDBJ whole genome shotgun (WGS) entry which is preliminary data.</text>
</comment>
<feature type="transmembrane region" description="Helical" evidence="1">
    <location>
        <begin position="892"/>
        <end position="913"/>
    </location>
</feature>
<proteinExistence type="predicted"/>
<keyword evidence="1" id="KW-0812">Transmembrane</keyword>
<sequence>MAQCESGARASVDVTATRVEDFASFDTVDTIHNGKDDGIRKSSRVHPFKQSQDEVQVVQQRLSLTGRGSKLTFPVTKNTTPSQSDADRFDNLSSMTMAESVETAGGVAYLLITLVLSMYYLKMLAPVMTNDLWWADFNASGAHSYLIDVFNSNLNLNVNNTAKYLDVTAGGFSKDYSTFYTPIRISPLYERIVRADQATNLTAAIIALQEYPRPESAWTQYCWVDFNRMWEVAHTAKRQTRCGRRYTANAAMYWETIFRLINWNKYMTKYASKFKFAMGRMLNSTAEGKHWLKQTANAFVSVETEVAVWKAAGLTTYQWQWANHVTWGVKESMDVINAFGATQSLSIKQVATERKGSWTTIVLSWGPWNDYMFGLPFIRSDPRHARFMEPCSYDDFLLDPGNYTCDPCDPVFNPDEYMSCSYNCETMLDIGGTPGFGLTHNHVGPFGSIDALFVPAPPSLLVLSSSFTLAITTWMQTQDAFNTAMTIIPSLTVDPVPMKWQSTENGTFTYMGGDITCPTREPKPYVQSSFSFDVSCTNQERHKMLLHPRNALFAYLISSKLPIGALKSTSDSAIIAEWCGAVCPTLASSCAQVLGAVVNASKQLPTTTTVALTTLARRAQSDVTALQVKTIQYAKYTSTATDHEYGSSATDVWLEQLVLSDDDKWDFFGWVYMFEWAEASREVVSFEGDNGIFALVSDKATPLINEAQYLEVPKSACQYVWVVSAIVSVILVIVGFVMTTYTALLRGRIVGRNLFQFNRIVGAVWIGRPFLMIRGMTAIVLLSTAPIRFMSQKRIASFEFHPRTLLESMLVSGEAMWITYIVNDFMLPLTRNAQSNFAPLSAGLSWLVYVCWDMSAPPALYATLDRNCDINYFRSTVVCHSGAVQLGDAQRVMTLLFIQLVSIIMSFGAVCVWQCVNRHLPAPTFCGHLLLSGTATAFLHKDIVLNGALLIDRASCVMCGLLTFRQYIFDLKLWLLTTQQQIPTGDPSASAKPRVFKWNMPVFLAPYLKSELVTSPSPSPPSPKDHRPQRPKRVATLIGLGYMCATVFGSVTYLSLTKTSMANDFWWANYNASREHVFIARMYNREMVLRPEANSIALDDHIFVDDTNYSSVLDTAVGVFMPPLYVSQIKLADATKLAVVVRGLRHMDACLAPWIATQYCWLDFQQRWEMANSVARQARCASKYATNGAVYLEAVLRNVQWATLQSCWGRSLEIAIAAPLRLSSDGSTWWASLESTVTSELDEVAIWHSHNISTYDTDWQDYKSIGIIDTYNIQNAFGFSYPMTLKHTNGSLQLNAQTSMKMYWAFASDLWAVTDPSTFIFGKSLVRQTGQFAFANVSMESVLLQNGTVAQVESGAFAIFRDTIGPFGSVDVKHVAVPPSVVRFVLHVTDTLTLLRTKSLSLSVHYSALDDQTQFAYIPAPWLESGQVYGVGGNIMCPESAKWVLVEGLCMLTGGACNVGVGEFISPTTFSRLAGVIALNMVVPSVNTTHEGTALCSNVVMVSVRVCQDLMLDRPLSFLKNSSYFGDNEAWFSSMAALAATAQADVRNVGVEVFQYGTVGSTSSNVTFLRHTLFDESLPGFHLLSWYLVVEWCLAQREVISLQGDRGTINLLTYHSADVGSLVNPLELPVNVALYIRYACLYVTSAIICVAFLSTLYLLANRGYMEGLNMLELNRVAGVVWVGRTLLFVRGLAAISLLSTQVLTLTPVGDQWGFRDPRVIVDETATDQAMRFFKTFLAAGEVSWLGFVLSDMLIVMTQQYTTAYVFKCNFMVWGASALLSWIIPATHTATMTRQCEMPQVDFQLVCTSGTIAIGSFGRFVTLIGVCVGSIAICYAYERLRHPHLETQGQASYFLSASAKYMFEPKHWTKEKVYYIDPASAVINGILSIQVKNTFYIFDLKIWRFFVIDEPHLKRKRLHDEGAFHLLQAIPLTD</sequence>
<accession>A0A397A7G4</accession>
<evidence type="ECO:0000313" key="3">
    <source>
        <dbReference type="Proteomes" id="UP000265427"/>
    </source>
</evidence>
<protein>
    <submittedName>
        <fullName evidence="2">Uncharacterized protein</fullName>
    </submittedName>
</protein>
<feature type="transmembrane region" description="Helical" evidence="1">
    <location>
        <begin position="1635"/>
        <end position="1660"/>
    </location>
</feature>
<dbReference type="VEuPathDB" id="FungiDB:H257_10927"/>
<feature type="transmembrane region" description="Helical" evidence="1">
    <location>
        <begin position="1736"/>
        <end position="1757"/>
    </location>
</feature>
<evidence type="ECO:0000256" key="1">
    <source>
        <dbReference type="SAM" id="Phobius"/>
    </source>
</evidence>
<feature type="transmembrane region" description="Helical" evidence="1">
    <location>
        <begin position="719"/>
        <end position="744"/>
    </location>
</feature>
<feature type="transmembrane region" description="Helical" evidence="1">
    <location>
        <begin position="765"/>
        <end position="785"/>
    </location>
</feature>
<feature type="transmembrane region" description="Helical" evidence="1">
    <location>
        <begin position="1764"/>
        <end position="1783"/>
    </location>
</feature>
<reference evidence="2 3" key="1">
    <citation type="submission" date="2018-08" db="EMBL/GenBank/DDBJ databases">
        <title>Aphanomyces genome sequencing and annotation.</title>
        <authorList>
            <person name="Minardi D."/>
            <person name="Oidtmann B."/>
            <person name="Van Der Giezen M."/>
            <person name="Studholme D.J."/>
        </authorList>
    </citation>
    <scope>NUCLEOTIDE SEQUENCE [LARGE SCALE GENOMIC DNA]</scope>
    <source>
        <strain evidence="2 3">Kv</strain>
    </source>
</reference>
<feature type="transmembrane region" description="Helical" evidence="1">
    <location>
        <begin position="1681"/>
        <end position="1703"/>
    </location>
</feature>
<feature type="transmembrane region" description="Helical" evidence="1">
    <location>
        <begin position="1034"/>
        <end position="1056"/>
    </location>
</feature>
<evidence type="ECO:0000313" key="2">
    <source>
        <dbReference type="EMBL" id="RHY01669.1"/>
    </source>
</evidence>
<dbReference type="Proteomes" id="UP000265427">
    <property type="component" value="Unassembled WGS sequence"/>
</dbReference>
<feature type="transmembrane region" description="Helical" evidence="1">
    <location>
        <begin position="103"/>
        <end position="121"/>
    </location>
</feature>
<feature type="transmembrane region" description="Helical" evidence="1">
    <location>
        <begin position="1816"/>
        <end position="1836"/>
    </location>
</feature>
<name>A0A397A7G4_APHAT</name>
<organism evidence="2 3">
    <name type="scientific">Aphanomyces astaci</name>
    <name type="common">Crayfish plague agent</name>
    <dbReference type="NCBI Taxonomy" id="112090"/>
    <lineage>
        <taxon>Eukaryota</taxon>
        <taxon>Sar</taxon>
        <taxon>Stramenopiles</taxon>
        <taxon>Oomycota</taxon>
        <taxon>Saprolegniomycetes</taxon>
        <taxon>Saprolegniales</taxon>
        <taxon>Verrucalvaceae</taxon>
        <taxon>Aphanomyces</taxon>
    </lineage>
</organism>
<keyword evidence="1" id="KW-1133">Transmembrane helix</keyword>
<keyword evidence="1" id="KW-0472">Membrane</keyword>
<dbReference type="EMBL" id="QUSZ01007744">
    <property type="protein sequence ID" value="RHY01669.1"/>
    <property type="molecule type" value="Genomic_DNA"/>
</dbReference>